<sequence length="124" mass="13663">MDRDYAEPLDVPALAREALMSAGHFSRSFRAAFGESPYSYLMTRRIERAKALLRRGDLSVTEVCFAVGCTSLGSFSSRFTELVGESPSAYRARDHDHAAAIPPCMVKIHTRPVRNGEAGRVARS</sequence>
<dbReference type="InterPro" id="IPR009057">
    <property type="entry name" value="Homeodomain-like_sf"/>
</dbReference>
<gene>
    <name evidence="5" type="ORF">ACH429_12550</name>
</gene>
<keyword evidence="1" id="KW-0805">Transcription regulation</keyword>
<reference evidence="5 6" key="1">
    <citation type="submission" date="2024-10" db="EMBL/GenBank/DDBJ databases">
        <title>The Natural Products Discovery Center: Release of the First 8490 Sequenced Strains for Exploring Actinobacteria Biosynthetic Diversity.</title>
        <authorList>
            <person name="Kalkreuter E."/>
            <person name="Kautsar S.A."/>
            <person name="Yang D."/>
            <person name="Bader C.D."/>
            <person name="Teijaro C.N."/>
            <person name="Fluegel L."/>
            <person name="Davis C.M."/>
            <person name="Simpson J.R."/>
            <person name="Lauterbach L."/>
            <person name="Steele A.D."/>
            <person name="Gui C."/>
            <person name="Meng S."/>
            <person name="Li G."/>
            <person name="Viehrig K."/>
            <person name="Ye F."/>
            <person name="Su P."/>
            <person name="Kiefer A.F."/>
            <person name="Nichols A."/>
            <person name="Cepeda A.J."/>
            <person name="Yan W."/>
            <person name="Fan B."/>
            <person name="Jiang Y."/>
            <person name="Adhikari A."/>
            <person name="Zheng C.-J."/>
            <person name="Schuster L."/>
            <person name="Cowan T.M."/>
            <person name="Smanski M.J."/>
            <person name="Chevrette M.G."/>
            <person name="De Carvalho L.P.S."/>
            <person name="Shen B."/>
        </authorList>
    </citation>
    <scope>NUCLEOTIDE SEQUENCE [LARGE SCALE GENOMIC DNA]</scope>
    <source>
        <strain evidence="5 6">NPDC020327</strain>
    </source>
</reference>
<dbReference type="InterPro" id="IPR018060">
    <property type="entry name" value="HTH_AraC"/>
</dbReference>
<accession>A0ABW7UQN4</accession>
<dbReference type="Gene3D" id="1.10.10.60">
    <property type="entry name" value="Homeodomain-like"/>
    <property type="match status" value="2"/>
</dbReference>
<evidence type="ECO:0000256" key="2">
    <source>
        <dbReference type="ARBA" id="ARBA00023125"/>
    </source>
</evidence>
<dbReference type="InterPro" id="IPR050204">
    <property type="entry name" value="AraC_XylS_family_regulators"/>
</dbReference>
<keyword evidence="2" id="KW-0238">DNA-binding</keyword>
<evidence type="ECO:0000259" key="4">
    <source>
        <dbReference type="PROSITE" id="PS01124"/>
    </source>
</evidence>
<dbReference type="PROSITE" id="PS01124">
    <property type="entry name" value="HTH_ARAC_FAMILY_2"/>
    <property type="match status" value="1"/>
</dbReference>
<dbReference type="Pfam" id="PF12833">
    <property type="entry name" value="HTH_18"/>
    <property type="match status" value="1"/>
</dbReference>
<organism evidence="5 6">
    <name type="scientific">Streptomyces pathocidini</name>
    <dbReference type="NCBI Taxonomy" id="1650571"/>
    <lineage>
        <taxon>Bacteria</taxon>
        <taxon>Bacillati</taxon>
        <taxon>Actinomycetota</taxon>
        <taxon>Actinomycetes</taxon>
        <taxon>Kitasatosporales</taxon>
        <taxon>Streptomycetaceae</taxon>
        <taxon>Streptomyces</taxon>
    </lineage>
</organism>
<dbReference type="SMART" id="SM00342">
    <property type="entry name" value="HTH_ARAC"/>
    <property type="match status" value="1"/>
</dbReference>
<keyword evidence="6" id="KW-1185">Reference proteome</keyword>
<dbReference type="Proteomes" id="UP001611548">
    <property type="component" value="Unassembled WGS sequence"/>
</dbReference>
<dbReference type="PANTHER" id="PTHR46796">
    <property type="entry name" value="HTH-TYPE TRANSCRIPTIONAL ACTIVATOR RHAS-RELATED"/>
    <property type="match status" value="1"/>
</dbReference>
<dbReference type="RefSeq" id="WP_055471793.1">
    <property type="nucleotide sequence ID" value="NZ_JBIRWE010000004.1"/>
</dbReference>
<comment type="caution">
    <text evidence="5">The sequence shown here is derived from an EMBL/GenBank/DDBJ whole genome shotgun (WGS) entry which is preliminary data.</text>
</comment>
<feature type="domain" description="HTH araC/xylS-type" evidence="4">
    <location>
        <begin position="1"/>
        <end position="93"/>
    </location>
</feature>
<name>A0ABW7UQN4_9ACTN</name>
<protein>
    <submittedName>
        <fullName evidence="5">Helix-turn-helix transcriptional regulator</fullName>
    </submittedName>
</protein>
<keyword evidence="3" id="KW-0804">Transcription</keyword>
<proteinExistence type="predicted"/>
<dbReference type="SUPFAM" id="SSF46689">
    <property type="entry name" value="Homeodomain-like"/>
    <property type="match status" value="2"/>
</dbReference>
<evidence type="ECO:0000256" key="1">
    <source>
        <dbReference type="ARBA" id="ARBA00023015"/>
    </source>
</evidence>
<evidence type="ECO:0000313" key="6">
    <source>
        <dbReference type="Proteomes" id="UP001611548"/>
    </source>
</evidence>
<evidence type="ECO:0000256" key="3">
    <source>
        <dbReference type="ARBA" id="ARBA00023163"/>
    </source>
</evidence>
<dbReference type="EMBL" id="JBIRWE010000004">
    <property type="protein sequence ID" value="MFI1964924.1"/>
    <property type="molecule type" value="Genomic_DNA"/>
</dbReference>
<evidence type="ECO:0000313" key="5">
    <source>
        <dbReference type="EMBL" id="MFI1964924.1"/>
    </source>
</evidence>